<feature type="transmembrane region" description="Helical" evidence="1">
    <location>
        <begin position="161"/>
        <end position="182"/>
    </location>
</feature>
<evidence type="ECO:0000256" key="1">
    <source>
        <dbReference type="SAM" id="Phobius"/>
    </source>
</evidence>
<dbReference type="Proteomes" id="UP001240984">
    <property type="component" value="Unassembled WGS sequence"/>
</dbReference>
<evidence type="ECO:0008006" key="4">
    <source>
        <dbReference type="Google" id="ProtNLM"/>
    </source>
</evidence>
<proteinExistence type="predicted"/>
<evidence type="ECO:0000313" key="3">
    <source>
        <dbReference type="Proteomes" id="UP001240984"/>
    </source>
</evidence>
<feature type="transmembrane region" description="Helical" evidence="1">
    <location>
        <begin position="50"/>
        <end position="72"/>
    </location>
</feature>
<evidence type="ECO:0000313" key="2">
    <source>
        <dbReference type="EMBL" id="MDP9792658.1"/>
    </source>
</evidence>
<dbReference type="InterPro" id="IPR025495">
    <property type="entry name" value="DUF4386"/>
</dbReference>
<dbReference type="EMBL" id="JAUSRA010000001">
    <property type="protein sequence ID" value="MDP9792658.1"/>
    <property type="molecule type" value="Genomic_DNA"/>
</dbReference>
<reference evidence="2 3" key="1">
    <citation type="submission" date="2023-07" db="EMBL/GenBank/DDBJ databases">
        <title>Sequencing the genomes of 1000 actinobacteria strains.</title>
        <authorList>
            <person name="Klenk H.-P."/>
        </authorList>
    </citation>
    <scope>NUCLEOTIDE SEQUENCE [LARGE SCALE GENOMIC DNA]</scope>
    <source>
        <strain evidence="2 3">DSM 44710</strain>
    </source>
</reference>
<keyword evidence="1" id="KW-0812">Transmembrane</keyword>
<keyword evidence="1" id="KW-1133">Transmembrane helix</keyword>
<gene>
    <name evidence="2" type="ORF">J2S43_001170</name>
</gene>
<protein>
    <recommendedName>
        <fullName evidence="4">DUF4386 domain-containing protein</fullName>
    </recommendedName>
</protein>
<sequence length="224" mass="23318">MRATARLTGLFYLALAVAGGLGFLTVRPLLFADGDPAGTLARLTADPGLARTGIALELLVVLSQALCAVWFFRLFRDTDAFAAGCIAAFGLINGVAVMGSAAALGTAHQIAAEPFGDAAALVQACYLLAGNLWTAGSIFFGLWLIPMGVCVLRSGRMPTPLGWILIAGGPLYVLSAFTPYLLAGAPLVTDLLAVPASLGEFWMILYLLFRGVRPSTTGRDVPAT</sequence>
<name>A0ABT9MMN2_9ACTN</name>
<feature type="transmembrane region" description="Helical" evidence="1">
    <location>
        <begin position="7"/>
        <end position="30"/>
    </location>
</feature>
<keyword evidence="1" id="KW-0472">Membrane</keyword>
<feature type="transmembrane region" description="Helical" evidence="1">
    <location>
        <begin position="188"/>
        <end position="209"/>
    </location>
</feature>
<dbReference type="Pfam" id="PF14329">
    <property type="entry name" value="DUF4386"/>
    <property type="match status" value="1"/>
</dbReference>
<accession>A0ABT9MMN2</accession>
<keyword evidence="3" id="KW-1185">Reference proteome</keyword>
<organism evidence="2 3">
    <name type="scientific">Catenuloplanes nepalensis</name>
    <dbReference type="NCBI Taxonomy" id="587533"/>
    <lineage>
        <taxon>Bacteria</taxon>
        <taxon>Bacillati</taxon>
        <taxon>Actinomycetota</taxon>
        <taxon>Actinomycetes</taxon>
        <taxon>Micromonosporales</taxon>
        <taxon>Micromonosporaceae</taxon>
        <taxon>Catenuloplanes</taxon>
    </lineage>
</organism>
<feature type="transmembrane region" description="Helical" evidence="1">
    <location>
        <begin position="81"/>
        <end position="106"/>
    </location>
</feature>
<dbReference type="RefSeq" id="WP_306827521.1">
    <property type="nucleotide sequence ID" value="NZ_JAUSRA010000001.1"/>
</dbReference>
<feature type="transmembrane region" description="Helical" evidence="1">
    <location>
        <begin position="126"/>
        <end position="149"/>
    </location>
</feature>
<comment type="caution">
    <text evidence="2">The sequence shown here is derived from an EMBL/GenBank/DDBJ whole genome shotgun (WGS) entry which is preliminary data.</text>
</comment>